<feature type="domain" description="MROH2B-like N-terminal HEAT-repeats" evidence="5">
    <location>
        <begin position="74"/>
        <end position="284"/>
    </location>
</feature>
<dbReference type="InterPro" id="IPR055406">
    <property type="entry name" value="HEAT_Maestro"/>
</dbReference>
<dbReference type="InterPro" id="IPR048465">
    <property type="entry name" value="Maestro-like_HEAT"/>
</dbReference>
<comment type="caution">
    <text evidence="7">The sequence shown here is derived from an EMBL/GenBank/DDBJ whole genome shotgun (WGS) entry which is preliminary data.</text>
</comment>
<feature type="domain" description="Maestro-like HEAT-repeats" evidence="3">
    <location>
        <begin position="1048"/>
        <end position="1284"/>
    </location>
</feature>
<accession>A0A8S1HTG9</accession>
<evidence type="ECO:0000256" key="1">
    <source>
        <dbReference type="ARBA" id="ARBA00022737"/>
    </source>
</evidence>
<dbReference type="OrthoDB" id="1884734at2759"/>
<dbReference type="Proteomes" id="UP000835052">
    <property type="component" value="Unassembled WGS sequence"/>
</dbReference>
<dbReference type="SUPFAM" id="SSF48371">
    <property type="entry name" value="ARM repeat"/>
    <property type="match status" value="2"/>
</dbReference>
<evidence type="ECO:0000313" key="8">
    <source>
        <dbReference type="Proteomes" id="UP000835052"/>
    </source>
</evidence>
<proteinExistence type="predicted"/>
<sequence>MREFRRKTAAAKNGCNDDSNIKLARFDDKLVGLCIDVSKFGKMSGMRFLIRFKRSVLISRTSCSPLLPAGNRAFVLKELAKTVSIGSVVTKLDEQLVLLIINLATQEMTMTKDADVEWAEAARELLVTLARSSRFANHVIDAVLQKFPPGLTTSPHRYIVLTMATIAEHNPFALVKFLTDILSRTVPLLQHVKTDPLRCAWARAICSFCEAVRECETERPKEASEDLECNGDSRPGSAAEVSQEVSNRATYSDQTEAVYDVIFQWIYSKDPKTRGESAECVGELCLMIRQMRLVEDVKKIVTNLIPLYKKAYNETHMITMGICRFLEAACVDDVCPLEPYLEDILNALFPNACLDPDDNSVTLSPQAIKNHSEAFRCFHVAATRFADRIVYYLLHKMQNVSDTQKLGAINVLRHLLNSSGQHMEDKRSLLMMGLRKLLAAENTTSIRVKRAIVQLCVALADHAYVDAEGGDYVIAFLVRNLVAPTEQEVQTRKLEVDVAGSNQLRTQCAQALHTIASTCICANKLLWPYLLEFVCAERYTPVVGDICKCLRTLITRELQNGNKMDFETGFDNARVAGRHAVFARLYTCLCNAPLNGLLARRAREAGGLIKALDTWFHPNIAQVSSKWTEKLEPLLDELSAANVSSPTGESPPAELRGRKIARWHEACLEWLSLCVSSVVDGTWRTEIAAAMGKQLDMYKDMADEKAFLLRCLGTTLAKIANKQFVVEHLMLMFKSTAHALAAERQGCARGVGAVATAHTELVLVELENVSKWEHAKRSSGIFGFIKDTMPMRQYPDAEMVSLRATLMLCYGHVVMACPIDTVTQRLQHTVLVFLRHYFANCKQDIVVREALLETMRLIAMAVHPTRIGNDWTFDARNELLSYLREYVQSESPEMLASSLRLLAAKAAAALVQLEPALDDNDIWELSRVLTQYILPMCREKSGLKTLAYDLFDFASSSVLSTLSSATGGSFTASSTTSSATSEGPNGTPVHRVNPHRKMEDDESATIMDATVHQYGLALEQLVRMRPTTNTVTLLLKMLQAHYGKVAEHERSRAIDATVLVLRVYYECAEDITLGHASDFGPLSSLLGRLSPRMADSLAHVRIQSLAAIHWAFRLAYMHKGHGRYSDSSLFSFEQFSNEYLAGEGKLDGQTAKRAVKAMSQVIECRLPQSQMQTYLTAVFEMLTDRQSQVSSAAAQLLTYALTSRGTTLVAEAETLVSTLLAKLSEVHSCVHTYPDLLAAVVAFAAHQQQPVCDVILKQPLPYSETIADAWKCISRDRYLFAGILDHLLELLNSSLDQPYEVVDIGAGSSAKIAHVEPCQYVAAVAQVIENGEPETALIERLPLTLALLMQFVCSVADTQFPVIQKEVKDGTKLPLIITPELRRAAEKPAGMAVAAIRSLLERTRSVTVIEDMNQARGWTECLDRDQFIVALTAFVRSLVEQRPAWVAPLSRSVEEFATNESEPRRLAAVIVASALIRKSPNETGDFNEQLLVRCVRRLEDSLTDPSLRIRKLCVKGLGELSECSSKDVVQRFVGMAVEAAMAGLDDLGDRRDTVAMESILALNKLVSRTNDAQLTTILPQVLLKIRPCFEKDSPSLRSASFSLFGELGARVGESYEEFRGHLHTNVVSLILHLNDDFEDVRQKCALSLFRLHPLLTSSEASILLERELANGRLPASYSSFVKDFAMILSLAFPDRVNQYALATSNYFKSSSPRIRSNAALLTGCLLEGLGAQLRATISKDLIFTGLVALLKDPEDVHVRIEATRAIASLRDFH</sequence>
<reference evidence="7" key="1">
    <citation type="submission" date="2020-10" db="EMBL/GenBank/DDBJ databases">
        <authorList>
            <person name="Kikuchi T."/>
        </authorList>
    </citation>
    <scope>NUCLEOTIDE SEQUENCE</scope>
    <source>
        <strain evidence="7">NKZ352</strain>
    </source>
</reference>
<dbReference type="InterPro" id="IPR011989">
    <property type="entry name" value="ARM-like"/>
</dbReference>
<feature type="region of interest" description="Disordered" evidence="2">
    <location>
        <begin position="220"/>
        <end position="247"/>
    </location>
</feature>
<gene>
    <name evidence="7" type="ORF">CAUJ_LOCUS13737</name>
</gene>
<name>A0A8S1HTG9_9PELO</name>
<evidence type="ECO:0000259" key="6">
    <source>
        <dbReference type="Pfam" id="PF23227"/>
    </source>
</evidence>
<dbReference type="InterPro" id="IPR056282">
    <property type="entry name" value="MROH2B-like_N_HEAT"/>
</dbReference>
<organism evidence="7 8">
    <name type="scientific">Caenorhabditis auriculariae</name>
    <dbReference type="NCBI Taxonomy" id="2777116"/>
    <lineage>
        <taxon>Eukaryota</taxon>
        <taxon>Metazoa</taxon>
        <taxon>Ecdysozoa</taxon>
        <taxon>Nematoda</taxon>
        <taxon>Chromadorea</taxon>
        <taxon>Rhabditida</taxon>
        <taxon>Rhabditina</taxon>
        <taxon>Rhabditomorpha</taxon>
        <taxon>Rhabditoidea</taxon>
        <taxon>Rhabditidae</taxon>
        <taxon>Peloderinae</taxon>
        <taxon>Caenorhabditis</taxon>
    </lineage>
</organism>
<dbReference type="Pfam" id="PF23210">
    <property type="entry name" value="HEAT_Maestro_2"/>
    <property type="match status" value="1"/>
</dbReference>
<dbReference type="PANTHER" id="PTHR23120:SF0">
    <property type="entry name" value="MAESTRO HEAT-LIKE REPEAT FAMILY MEMBER 1"/>
    <property type="match status" value="1"/>
</dbReference>
<evidence type="ECO:0000313" key="7">
    <source>
        <dbReference type="EMBL" id="CAD6197830.1"/>
    </source>
</evidence>
<keyword evidence="8" id="KW-1185">Reference proteome</keyword>
<dbReference type="Pfam" id="PF21047">
    <property type="entry name" value="HEAT_Maestro"/>
    <property type="match status" value="1"/>
</dbReference>
<dbReference type="InterPro" id="IPR045206">
    <property type="entry name" value="Maestro_heat-like_prot"/>
</dbReference>
<protein>
    <submittedName>
        <fullName evidence="7">Uncharacterized protein</fullName>
    </submittedName>
</protein>
<evidence type="ECO:0000259" key="3">
    <source>
        <dbReference type="Pfam" id="PF21047"/>
    </source>
</evidence>
<dbReference type="EMBL" id="CAJGYM010000106">
    <property type="protein sequence ID" value="CAD6197830.1"/>
    <property type="molecule type" value="Genomic_DNA"/>
</dbReference>
<keyword evidence="1" id="KW-0677">Repeat</keyword>
<feature type="domain" description="Maestro/Maestro-like HEAT-repeats" evidence="6">
    <location>
        <begin position="1494"/>
        <end position="1769"/>
    </location>
</feature>
<dbReference type="InterPro" id="IPR055408">
    <property type="entry name" value="HEAT_MROH2B-like"/>
</dbReference>
<dbReference type="Pfam" id="PF23227">
    <property type="entry name" value="HEAT_MROH2B_C"/>
    <property type="match status" value="1"/>
</dbReference>
<dbReference type="PANTHER" id="PTHR23120">
    <property type="entry name" value="MAESTRO-RELATED HEAT DOMAIN-CONTAINING"/>
    <property type="match status" value="1"/>
</dbReference>
<dbReference type="GO" id="GO:0005737">
    <property type="term" value="C:cytoplasm"/>
    <property type="evidence" value="ECO:0007669"/>
    <property type="project" value="TreeGrafter"/>
</dbReference>
<dbReference type="Gene3D" id="1.25.10.10">
    <property type="entry name" value="Leucine-rich Repeat Variant"/>
    <property type="match status" value="3"/>
</dbReference>
<feature type="region of interest" description="Disordered" evidence="2">
    <location>
        <begin position="970"/>
        <end position="1000"/>
    </location>
</feature>
<feature type="compositionally biased region" description="Low complexity" evidence="2">
    <location>
        <begin position="970"/>
        <end position="981"/>
    </location>
</feature>
<dbReference type="InterPro" id="IPR016024">
    <property type="entry name" value="ARM-type_fold"/>
</dbReference>
<evidence type="ECO:0000259" key="5">
    <source>
        <dbReference type="Pfam" id="PF23221"/>
    </source>
</evidence>
<dbReference type="Pfam" id="PF23221">
    <property type="entry name" value="HEAT_MROH2B_1st"/>
    <property type="match status" value="1"/>
</dbReference>
<evidence type="ECO:0000256" key="2">
    <source>
        <dbReference type="SAM" id="MobiDB-lite"/>
    </source>
</evidence>
<feature type="domain" description="MROH2B-like HEAT-repeats" evidence="4">
    <location>
        <begin position="292"/>
        <end position="940"/>
    </location>
</feature>
<evidence type="ECO:0000259" key="4">
    <source>
        <dbReference type="Pfam" id="PF23210"/>
    </source>
</evidence>